<dbReference type="AlphaFoldDB" id="A0A2T7E912"/>
<proteinExistence type="predicted"/>
<dbReference type="Proteomes" id="UP000244336">
    <property type="component" value="Chromosome 3"/>
</dbReference>
<name>A0A2T7E912_9POAL</name>
<sequence length="84" mass="9398">MQSCCRSAPGARLAQSKAPKGLLLLLEQQVSTSVRFVRSSYHPPPSSLKTDEEQAHASQLEILRSLRLRWIPAYLLLPQDRSPS</sequence>
<accession>A0A2T7E912</accession>
<protein>
    <submittedName>
        <fullName evidence="1">Uncharacterized protein</fullName>
    </submittedName>
</protein>
<evidence type="ECO:0000313" key="1">
    <source>
        <dbReference type="EMBL" id="PUZ64326.1"/>
    </source>
</evidence>
<dbReference type="Gramene" id="PUZ64326">
    <property type="protein sequence ID" value="PUZ64326"/>
    <property type="gene ID" value="GQ55_3G134700"/>
</dbReference>
<dbReference type="EMBL" id="CM009751">
    <property type="protein sequence ID" value="PUZ64326.1"/>
    <property type="molecule type" value="Genomic_DNA"/>
</dbReference>
<reference evidence="1 2" key="1">
    <citation type="submission" date="2018-04" db="EMBL/GenBank/DDBJ databases">
        <title>WGS assembly of Panicum hallii var. hallii HAL2.</title>
        <authorList>
            <person name="Lovell J."/>
            <person name="Jenkins J."/>
            <person name="Lowry D."/>
            <person name="Mamidi S."/>
            <person name="Sreedasyam A."/>
            <person name="Weng X."/>
            <person name="Barry K."/>
            <person name="Bonette J."/>
            <person name="Campitelli B."/>
            <person name="Daum C."/>
            <person name="Gordon S."/>
            <person name="Gould B."/>
            <person name="Lipzen A."/>
            <person name="MacQueen A."/>
            <person name="Palacio-Mejia J."/>
            <person name="Plott C."/>
            <person name="Shakirov E."/>
            <person name="Shu S."/>
            <person name="Yoshinaga Y."/>
            <person name="Zane M."/>
            <person name="Rokhsar D."/>
            <person name="Grimwood J."/>
            <person name="Schmutz J."/>
            <person name="Juenger T."/>
        </authorList>
    </citation>
    <scope>NUCLEOTIDE SEQUENCE [LARGE SCALE GENOMIC DNA]</scope>
    <source>
        <strain evidence="2">cv. HAL2</strain>
    </source>
</reference>
<keyword evidence="2" id="KW-1185">Reference proteome</keyword>
<gene>
    <name evidence="1" type="ORF">GQ55_3G134700</name>
</gene>
<organism evidence="1 2">
    <name type="scientific">Panicum hallii var. hallii</name>
    <dbReference type="NCBI Taxonomy" id="1504633"/>
    <lineage>
        <taxon>Eukaryota</taxon>
        <taxon>Viridiplantae</taxon>
        <taxon>Streptophyta</taxon>
        <taxon>Embryophyta</taxon>
        <taxon>Tracheophyta</taxon>
        <taxon>Spermatophyta</taxon>
        <taxon>Magnoliopsida</taxon>
        <taxon>Liliopsida</taxon>
        <taxon>Poales</taxon>
        <taxon>Poaceae</taxon>
        <taxon>PACMAD clade</taxon>
        <taxon>Panicoideae</taxon>
        <taxon>Panicodae</taxon>
        <taxon>Paniceae</taxon>
        <taxon>Panicinae</taxon>
        <taxon>Panicum</taxon>
        <taxon>Panicum sect. Panicum</taxon>
    </lineage>
</organism>
<evidence type="ECO:0000313" key="2">
    <source>
        <dbReference type="Proteomes" id="UP000244336"/>
    </source>
</evidence>